<sequence length="224" mass="23894">MDEVLMLHGGGAGMVSFLARVTGIDATAMVRLRQLTDGSDGQAPVVDVFATTPFEVVAARRLQGVISRDGAVVGADTMLEALNATEFAAASSDSPIELNLGRPRDPSWPGALPPATGFKLIDNLPVDVARHLSDEGQKLARQFSGPMGPPQSLMNQKVITASSEDVSVEIPMRMIFACTNLGLIPNFAAPMDVPRHLRISGLGRWVRLDAAFGSVYHSNRLSLF</sequence>
<dbReference type="EMBL" id="LSTQ01000001">
    <property type="protein sequence ID" value="OAH32534.1"/>
    <property type="molecule type" value="Genomic_DNA"/>
</dbReference>
<keyword evidence="4" id="KW-1185">Reference proteome</keyword>
<evidence type="ECO:0000313" key="3">
    <source>
        <dbReference type="EMBL" id="OAH32534.1"/>
    </source>
</evidence>
<proteinExistence type="predicted"/>
<comment type="caution">
    <text evidence="3">The sequence shown here is derived from an EMBL/GenBank/DDBJ whole genome shotgun (WGS) entry which is preliminary data.</text>
</comment>
<feature type="domain" description="DUF8185" evidence="2">
    <location>
        <begin position="113"/>
        <end position="219"/>
    </location>
</feature>
<organism evidence="3 4">
    <name type="scientific">Corynebacterium stationis</name>
    <dbReference type="NCBI Taxonomy" id="1705"/>
    <lineage>
        <taxon>Bacteria</taxon>
        <taxon>Bacillati</taxon>
        <taxon>Actinomycetota</taxon>
        <taxon>Actinomycetes</taxon>
        <taxon>Mycobacteriales</taxon>
        <taxon>Corynebacteriaceae</taxon>
        <taxon>Corynebacterium</taxon>
    </lineage>
</organism>
<name>A0A177IUP7_9CORY</name>
<dbReference type="Pfam" id="PF26572">
    <property type="entry name" value="DUF8185"/>
    <property type="match status" value="1"/>
</dbReference>
<evidence type="ECO:0000259" key="2">
    <source>
        <dbReference type="Pfam" id="PF26572"/>
    </source>
</evidence>
<dbReference type="InterPro" id="IPR058323">
    <property type="entry name" value="DUF8010"/>
</dbReference>
<dbReference type="InterPro" id="IPR058498">
    <property type="entry name" value="DUF8185"/>
</dbReference>
<dbReference type="STRING" id="1705.CA21670_09710"/>
<protein>
    <submittedName>
        <fullName evidence="3">Uncharacterized protein</fullName>
    </submittedName>
</protein>
<dbReference type="Pfam" id="PF26035">
    <property type="entry name" value="DUF8010"/>
    <property type="match status" value="1"/>
</dbReference>
<dbReference type="AlphaFoldDB" id="A0A177IUP7"/>
<dbReference type="Proteomes" id="UP000076947">
    <property type="component" value="Unassembled WGS sequence"/>
</dbReference>
<feature type="domain" description="DUF8010" evidence="1">
    <location>
        <begin position="12"/>
        <end position="86"/>
    </location>
</feature>
<dbReference type="PIRSF" id="PIRSF012637">
    <property type="entry name" value="UCP012637"/>
    <property type="match status" value="1"/>
</dbReference>
<accession>A0A177IUP7</accession>
<dbReference type="RefSeq" id="WP_066836994.1">
    <property type="nucleotide sequence ID" value="NZ_CP132192.1"/>
</dbReference>
<evidence type="ECO:0000313" key="4">
    <source>
        <dbReference type="Proteomes" id="UP000076947"/>
    </source>
</evidence>
<dbReference type="OrthoDB" id="5178111at2"/>
<evidence type="ECO:0000259" key="1">
    <source>
        <dbReference type="Pfam" id="PF26035"/>
    </source>
</evidence>
<gene>
    <name evidence="3" type="ORF">AYJ05_02345</name>
</gene>
<reference evidence="4" key="1">
    <citation type="submission" date="2016-02" db="EMBL/GenBank/DDBJ databases">
        <authorList>
            <person name="Kaur G."/>
            <person name="Nair G.R."/>
            <person name="Mayilraj S."/>
        </authorList>
    </citation>
    <scope>NUCLEOTIDE SEQUENCE [LARGE SCALE GENOMIC DNA]</scope>
    <source>
        <strain evidence="4">GA-15</strain>
    </source>
</reference>
<dbReference type="InterPro" id="IPR016601">
    <property type="entry name" value="UCP012637"/>
</dbReference>